<evidence type="ECO:0000256" key="3">
    <source>
        <dbReference type="ARBA" id="ARBA00022989"/>
    </source>
</evidence>
<keyword evidence="2 5" id="KW-0812">Transmembrane</keyword>
<name>A0A1V8RVC8_9HYPH</name>
<dbReference type="InterPro" id="IPR052165">
    <property type="entry name" value="Membrane_assoc_protease"/>
</dbReference>
<proteinExistence type="predicted"/>
<feature type="transmembrane region" description="Helical" evidence="5">
    <location>
        <begin position="6"/>
        <end position="24"/>
    </location>
</feature>
<keyword evidence="3 5" id="KW-1133">Transmembrane helix</keyword>
<dbReference type="PANTHER" id="PTHR33507:SF3">
    <property type="entry name" value="INNER MEMBRANE PROTEIN YBBJ"/>
    <property type="match status" value="1"/>
</dbReference>
<dbReference type="Proteomes" id="UP000191905">
    <property type="component" value="Unassembled WGS sequence"/>
</dbReference>
<comment type="caution">
    <text evidence="7">The sequence shown here is derived from an EMBL/GenBank/DDBJ whole genome shotgun (WGS) entry which is preliminary data.</text>
</comment>
<dbReference type="OrthoDB" id="9810336at2"/>
<sequence length="155" mass="17009">MLEQILLALGPWNWIVLGLVLLGLEILVPGIFLLWIGIAALLVGAASLQFWGAGFWTWQVQIVIFLIISLVSAYVGKQIVRSREGDTDQPLLNRRGQQMIGRSATLSEPIREGRGHVQLGDTLWRVSGPDLAAGTRVRVTGASDTDLELIVEKIE</sequence>
<keyword evidence="8" id="KW-1185">Reference proteome</keyword>
<dbReference type="GO" id="GO:0005886">
    <property type="term" value="C:plasma membrane"/>
    <property type="evidence" value="ECO:0007669"/>
    <property type="project" value="TreeGrafter"/>
</dbReference>
<evidence type="ECO:0000256" key="4">
    <source>
        <dbReference type="ARBA" id="ARBA00023136"/>
    </source>
</evidence>
<gene>
    <name evidence="7" type="ORF">BFN67_11400</name>
</gene>
<organism evidence="7 8">
    <name type="scientific">Manganibacter manganicus</name>
    <dbReference type="NCBI Taxonomy" id="1873176"/>
    <lineage>
        <taxon>Bacteria</taxon>
        <taxon>Pseudomonadati</taxon>
        <taxon>Pseudomonadota</taxon>
        <taxon>Alphaproteobacteria</taxon>
        <taxon>Hyphomicrobiales</taxon>
        <taxon>Phyllobacteriaceae</taxon>
        <taxon>Manganibacter</taxon>
    </lineage>
</organism>
<evidence type="ECO:0000256" key="5">
    <source>
        <dbReference type="SAM" id="Phobius"/>
    </source>
</evidence>
<reference evidence="7 8" key="1">
    <citation type="journal article" date="2016" name="Int. J. Syst. Evol. Microbiol.">
        <title>Pseudaminobacter manganicus sp. nov., isolated from sludge of a manganese mine.</title>
        <authorList>
            <person name="Li J."/>
            <person name="Huang J."/>
            <person name="Liao S."/>
            <person name="Wang G."/>
        </authorList>
    </citation>
    <scope>NUCLEOTIDE SEQUENCE [LARGE SCALE GENOMIC DNA]</scope>
    <source>
        <strain evidence="7 8">JH-7</strain>
    </source>
</reference>
<dbReference type="Gene3D" id="2.40.50.140">
    <property type="entry name" value="Nucleic acid-binding proteins"/>
    <property type="match status" value="1"/>
</dbReference>
<evidence type="ECO:0000313" key="8">
    <source>
        <dbReference type="Proteomes" id="UP000191905"/>
    </source>
</evidence>
<evidence type="ECO:0000313" key="7">
    <source>
        <dbReference type="EMBL" id="OQM77118.1"/>
    </source>
</evidence>
<evidence type="ECO:0000256" key="1">
    <source>
        <dbReference type="ARBA" id="ARBA00004141"/>
    </source>
</evidence>
<dbReference type="InterPro" id="IPR002810">
    <property type="entry name" value="NfeD-like_C"/>
</dbReference>
<feature type="transmembrane region" description="Helical" evidence="5">
    <location>
        <begin position="58"/>
        <end position="76"/>
    </location>
</feature>
<protein>
    <recommendedName>
        <fullName evidence="6">NfeD-like C-terminal domain-containing protein</fullName>
    </recommendedName>
</protein>
<dbReference type="Pfam" id="PF01957">
    <property type="entry name" value="NfeD"/>
    <property type="match status" value="1"/>
</dbReference>
<feature type="domain" description="NfeD-like C-terminal" evidence="6">
    <location>
        <begin position="97"/>
        <end position="145"/>
    </location>
</feature>
<dbReference type="InterPro" id="IPR012340">
    <property type="entry name" value="NA-bd_OB-fold"/>
</dbReference>
<comment type="subcellular location">
    <subcellularLocation>
        <location evidence="1">Membrane</location>
        <topology evidence="1">Multi-pass membrane protein</topology>
    </subcellularLocation>
</comment>
<dbReference type="AlphaFoldDB" id="A0A1V8RVC8"/>
<feature type="transmembrane region" description="Helical" evidence="5">
    <location>
        <begin position="31"/>
        <end position="52"/>
    </location>
</feature>
<evidence type="ECO:0000256" key="2">
    <source>
        <dbReference type="ARBA" id="ARBA00022692"/>
    </source>
</evidence>
<dbReference type="RefSeq" id="WP_080918248.1">
    <property type="nucleotide sequence ID" value="NZ_MDET01000003.1"/>
</dbReference>
<dbReference type="STRING" id="1873176.BFN67_11400"/>
<evidence type="ECO:0000259" key="6">
    <source>
        <dbReference type="Pfam" id="PF01957"/>
    </source>
</evidence>
<accession>A0A1V8RVC8</accession>
<keyword evidence="4 5" id="KW-0472">Membrane</keyword>
<dbReference type="EMBL" id="MDET01000003">
    <property type="protein sequence ID" value="OQM77118.1"/>
    <property type="molecule type" value="Genomic_DNA"/>
</dbReference>
<dbReference type="PANTHER" id="PTHR33507">
    <property type="entry name" value="INNER MEMBRANE PROTEIN YBBJ"/>
    <property type="match status" value="1"/>
</dbReference>